<organism evidence="2 3">
    <name type="scientific">Hypericibacter adhaerens</name>
    <dbReference type="NCBI Taxonomy" id="2602016"/>
    <lineage>
        <taxon>Bacteria</taxon>
        <taxon>Pseudomonadati</taxon>
        <taxon>Pseudomonadota</taxon>
        <taxon>Alphaproteobacteria</taxon>
        <taxon>Rhodospirillales</taxon>
        <taxon>Dongiaceae</taxon>
        <taxon>Hypericibacter</taxon>
    </lineage>
</organism>
<evidence type="ECO:0000313" key="2">
    <source>
        <dbReference type="EMBL" id="QEX23764.1"/>
    </source>
</evidence>
<proteinExistence type="predicted"/>
<name>A0A5J6N367_9PROT</name>
<reference evidence="2 3" key="1">
    <citation type="submission" date="2019-08" db="EMBL/GenBank/DDBJ databases">
        <title>Hyperibacter terrae gen. nov., sp. nov. and Hyperibacter viscosus sp. nov., two new members in the family Rhodospirillaceae isolated from the rhizosphere of Hypericum perforatum.</title>
        <authorList>
            <person name="Noviana Z."/>
        </authorList>
    </citation>
    <scope>NUCLEOTIDE SEQUENCE [LARGE SCALE GENOMIC DNA]</scope>
    <source>
        <strain evidence="2 3">R5959</strain>
    </source>
</reference>
<keyword evidence="1" id="KW-0812">Transmembrane</keyword>
<dbReference type="EMBL" id="CP042582">
    <property type="protein sequence ID" value="QEX23764.1"/>
    <property type="molecule type" value="Genomic_DNA"/>
</dbReference>
<evidence type="ECO:0000256" key="1">
    <source>
        <dbReference type="SAM" id="Phobius"/>
    </source>
</evidence>
<protein>
    <submittedName>
        <fullName evidence="2">Uncharacterized protein</fullName>
    </submittedName>
</protein>
<gene>
    <name evidence="2" type="ORF">FRZ61_37030</name>
</gene>
<keyword evidence="1" id="KW-1133">Transmembrane helix</keyword>
<keyword evidence="1" id="KW-0472">Membrane</keyword>
<evidence type="ECO:0000313" key="3">
    <source>
        <dbReference type="Proteomes" id="UP000325797"/>
    </source>
</evidence>
<keyword evidence="3" id="KW-1185">Reference proteome</keyword>
<feature type="transmembrane region" description="Helical" evidence="1">
    <location>
        <begin position="40"/>
        <end position="57"/>
    </location>
</feature>
<dbReference type="AlphaFoldDB" id="A0A5J6N367"/>
<dbReference type="OrthoDB" id="9182638at2"/>
<dbReference type="RefSeq" id="WP_151119106.1">
    <property type="nucleotide sequence ID" value="NZ_CP042582.1"/>
</dbReference>
<sequence>MSNEPVPLTEAQIDAIATRAAKKALDQVYADVGRGVLRKLAWIAGLVVLGLAFWLAGKGSLPWSGP</sequence>
<accession>A0A5J6N367</accession>
<dbReference type="Proteomes" id="UP000325797">
    <property type="component" value="Chromosome"/>
</dbReference>
<dbReference type="KEGG" id="hadh:FRZ61_37030"/>